<dbReference type="GO" id="GO:0034599">
    <property type="term" value="P:cellular response to oxidative stress"/>
    <property type="evidence" value="ECO:0007669"/>
    <property type="project" value="UniProtKB-ARBA"/>
</dbReference>
<dbReference type="KEGG" id="clus:A9F13_22g00429"/>
<feature type="domain" description="Flavodoxin-like" evidence="5">
    <location>
        <begin position="3"/>
        <end position="192"/>
    </location>
</feature>
<dbReference type="GO" id="GO:0010181">
    <property type="term" value="F:FMN binding"/>
    <property type="evidence" value="ECO:0007669"/>
    <property type="project" value="InterPro"/>
</dbReference>
<comment type="similarity">
    <text evidence="2">Belongs to the WrbA family.</text>
</comment>
<feature type="region of interest" description="Disordered" evidence="4">
    <location>
        <begin position="204"/>
        <end position="266"/>
    </location>
</feature>
<dbReference type="InterPro" id="IPR029039">
    <property type="entry name" value="Flavoprotein-like_sf"/>
</dbReference>
<dbReference type="Proteomes" id="UP000195602">
    <property type="component" value="Unassembled WGS sequence"/>
</dbReference>
<name>A0AA91PVJ4_CLALS</name>
<dbReference type="GO" id="GO:0032126">
    <property type="term" value="C:eisosome"/>
    <property type="evidence" value="ECO:0007669"/>
    <property type="project" value="EnsemblFungi"/>
</dbReference>
<dbReference type="SUPFAM" id="SSF52218">
    <property type="entry name" value="Flavoproteins"/>
    <property type="match status" value="1"/>
</dbReference>
<evidence type="ECO:0000256" key="1">
    <source>
        <dbReference type="ARBA" id="ARBA00004202"/>
    </source>
</evidence>
<evidence type="ECO:0000256" key="3">
    <source>
        <dbReference type="ARBA" id="ARBA00053955"/>
    </source>
</evidence>
<comment type="function">
    <text evidence="3">Flavodoxin-like protein (FLP) that plays a role in cell wall integrity, oxidative stress protection and virulence. FLPs act as NAD(P)H quinone oxidoreductases. Reduces ubiquinone (coenzyme Q), enabling it to serve as an antioxidant in the membrane.</text>
</comment>
<evidence type="ECO:0000259" key="5">
    <source>
        <dbReference type="PROSITE" id="PS50902"/>
    </source>
</evidence>
<comment type="caution">
    <text evidence="6">The sequence shown here is derived from an EMBL/GenBank/DDBJ whole genome shotgun (WGS) entry which is preliminary data.</text>
</comment>
<feature type="compositionally biased region" description="Basic and acidic residues" evidence="4">
    <location>
        <begin position="210"/>
        <end position="242"/>
    </location>
</feature>
<organism evidence="6 7">
    <name type="scientific">Clavispora lusitaniae</name>
    <name type="common">Candida lusitaniae</name>
    <dbReference type="NCBI Taxonomy" id="36911"/>
    <lineage>
        <taxon>Eukaryota</taxon>
        <taxon>Fungi</taxon>
        <taxon>Dikarya</taxon>
        <taxon>Ascomycota</taxon>
        <taxon>Saccharomycotina</taxon>
        <taxon>Pichiomycetes</taxon>
        <taxon>Metschnikowiaceae</taxon>
        <taxon>Clavispora</taxon>
    </lineage>
</organism>
<dbReference type="FunFam" id="3.40.50.360:FF:000001">
    <property type="entry name" value="NAD(P)H dehydrogenase (Quinone) FQR1-like"/>
    <property type="match status" value="1"/>
</dbReference>
<dbReference type="InterPro" id="IPR010089">
    <property type="entry name" value="Flavoprotein_WrbA-like"/>
</dbReference>
<dbReference type="EMBL" id="LYUB02000022">
    <property type="protein sequence ID" value="OVF05501.1"/>
    <property type="molecule type" value="Genomic_DNA"/>
</dbReference>
<dbReference type="InterPro" id="IPR005025">
    <property type="entry name" value="FMN_Rdtase-like_dom"/>
</dbReference>
<dbReference type="GO" id="GO:0005886">
    <property type="term" value="C:plasma membrane"/>
    <property type="evidence" value="ECO:0007669"/>
    <property type="project" value="UniProtKB-SubCell"/>
</dbReference>
<dbReference type="NCBIfam" id="NF002999">
    <property type="entry name" value="PRK03767.1"/>
    <property type="match status" value="1"/>
</dbReference>
<dbReference type="OMA" id="HGMPYIP"/>
<dbReference type="InterPro" id="IPR008254">
    <property type="entry name" value="Flavodoxin/NO_synth"/>
</dbReference>
<evidence type="ECO:0000313" key="7">
    <source>
        <dbReference type="Proteomes" id="UP000195602"/>
    </source>
</evidence>
<dbReference type="PANTHER" id="PTHR30546">
    <property type="entry name" value="FLAVODOXIN-RELATED PROTEIN WRBA-RELATED"/>
    <property type="match status" value="1"/>
</dbReference>
<dbReference type="GO" id="GO:0005737">
    <property type="term" value="C:cytoplasm"/>
    <property type="evidence" value="ECO:0007669"/>
    <property type="project" value="EnsemblFungi"/>
</dbReference>
<evidence type="ECO:0000313" key="6">
    <source>
        <dbReference type="EMBL" id="OVF05501.1"/>
    </source>
</evidence>
<proteinExistence type="inferred from homology"/>
<evidence type="ECO:0000256" key="4">
    <source>
        <dbReference type="SAM" id="MobiDB-lite"/>
    </source>
</evidence>
<dbReference type="AlphaFoldDB" id="A0AA91PVJ4"/>
<evidence type="ECO:0000256" key="2">
    <source>
        <dbReference type="ARBA" id="ARBA00006961"/>
    </source>
</evidence>
<gene>
    <name evidence="6" type="ORF">A9F13_22g00429</name>
</gene>
<accession>A0AA91PVJ4</accession>
<dbReference type="NCBIfam" id="TIGR01755">
    <property type="entry name" value="flav_wrbA"/>
    <property type="match status" value="1"/>
</dbReference>
<dbReference type="GO" id="GO:0003955">
    <property type="term" value="F:NAD(P)H dehydrogenase (quinone) activity"/>
    <property type="evidence" value="ECO:0007669"/>
    <property type="project" value="InterPro"/>
</dbReference>
<dbReference type="PANTHER" id="PTHR30546:SF23">
    <property type="entry name" value="FLAVOPROTEIN-LIKE PROTEIN YCP4-RELATED"/>
    <property type="match status" value="1"/>
</dbReference>
<reference evidence="6 7" key="1">
    <citation type="submission" date="2017-04" db="EMBL/GenBank/DDBJ databases">
        <title>Draft genome of the yeast Clavispora lusitaniae type strain CBS 6936.</title>
        <authorList>
            <person name="Durrens P."/>
            <person name="Klopp C."/>
            <person name="Biteau N."/>
            <person name="Fitton-Ouhabi V."/>
            <person name="Dementhon K."/>
            <person name="Accoceberry I."/>
            <person name="Sherman D.J."/>
            <person name="Noel T."/>
        </authorList>
    </citation>
    <scope>NUCLEOTIDE SEQUENCE [LARGE SCALE GENOMIC DNA]</scope>
    <source>
        <strain evidence="6 7">CBS 6936</strain>
    </source>
</reference>
<dbReference type="Pfam" id="PF03358">
    <property type="entry name" value="FMN_red"/>
    <property type="match status" value="1"/>
</dbReference>
<comment type="subcellular location">
    <subcellularLocation>
        <location evidence="1">Cell membrane</location>
        <topology evidence="1">Peripheral membrane protein</topology>
    </subcellularLocation>
</comment>
<protein>
    <recommendedName>
        <fullName evidence="5">Flavodoxin-like domain-containing protein</fullName>
    </recommendedName>
</protein>
<dbReference type="GO" id="GO:0160020">
    <property type="term" value="P:positive regulation of ferroptosis"/>
    <property type="evidence" value="ECO:0007669"/>
    <property type="project" value="EnsemblFungi"/>
</dbReference>
<sequence length="266" mass="28416">MKIAIIYYSTYGHIVTMAKAVKEGVEKSGKASKVDIFQVPETLPQEVLEKLKAPAKADYPIATLDTLSEYDAFVFGYPTRFGNLPAQMTEFLGSTGGLWANGTLYGKPVAIFTSVSSPGGGQEATLRNFIPYIAHHGMIYIPLGYAKAFAQITNLDEVHGGTPYGAVTFAGDGSRQPTALEKEIATLQGEAFADNAIRFVSSVGSTETATKTEKAEEPKKAKESKETEAETKAEKPASDAAKRSQQTAPSSDKKEESGCGVKCVIV</sequence>
<dbReference type="Gene3D" id="3.40.50.360">
    <property type="match status" value="1"/>
</dbReference>
<dbReference type="PROSITE" id="PS50902">
    <property type="entry name" value="FLAVODOXIN_LIKE"/>
    <property type="match status" value="1"/>
</dbReference>